<gene>
    <name evidence="9" type="ORF">FC92_GL000907</name>
</gene>
<dbReference type="SUPFAM" id="SSF103481">
    <property type="entry name" value="Multidrug resistance efflux transporter EmrE"/>
    <property type="match status" value="1"/>
</dbReference>
<evidence type="ECO:0000256" key="7">
    <source>
        <dbReference type="ARBA" id="ARBA00023136"/>
    </source>
</evidence>
<evidence type="ECO:0000256" key="4">
    <source>
        <dbReference type="ARBA" id="ARBA00022597"/>
    </source>
</evidence>
<name>A0A0R1MDN7_9LACO</name>
<keyword evidence="4 9" id="KW-0762">Sugar transport</keyword>
<evidence type="ECO:0000256" key="3">
    <source>
        <dbReference type="ARBA" id="ARBA00022448"/>
    </source>
</evidence>
<organism evidence="9 10">
    <name type="scientific">Liquorilactobacillus hordei DSM 19519</name>
    <dbReference type="NCBI Taxonomy" id="1423759"/>
    <lineage>
        <taxon>Bacteria</taxon>
        <taxon>Bacillati</taxon>
        <taxon>Bacillota</taxon>
        <taxon>Bacilli</taxon>
        <taxon>Lactobacillales</taxon>
        <taxon>Lactobacillaceae</taxon>
        <taxon>Liquorilactobacillus</taxon>
    </lineage>
</organism>
<keyword evidence="6 8" id="KW-1133">Transmembrane helix</keyword>
<dbReference type="PANTHER" id="PTHR16119">
    <property type="entry name" value="TRANSMEMBRANE PROTEIN 144"/>
    <property type="match status" value="1"/>
</dbReference>
<feature type="transmembrane region" description="Helical" evidence="8">
    <location>
        <begin position="83"/>
        <end position="100"/>
    </location>
</feature>
<feature type="transmembrane region" description="Helical" evidence="8">
    <location>
        <begin position="21"/>
        <end position="42"/>
    </location>
</feature>
<evidence type="ECO:0000256" key="2">
    <source>
        <dbReference type="ARBA" id="ARBA00006117"/>
    </source>
</evidence>
<dbReference type="EMBL" id="AZDX01000027">
    <property type="protein sequence ID" value="KRL06279.1"/>
    <property type="molecule type" value="Genomic_DNA"/>
</dbReference>
<keyword evidence="7 8" id="KW-0472">Membrane</keyword>
<dbReference type="PANTHER" id="PTHR16119:SF17">
    <property type="entry name" value="TRANSMEMBRANE PROTEIN 144"/>
    <property type="match status" value="1"/>
</dbReference>
<evidence type="ECO:0000313" key="9">
    <source>
        <dbReference type="EMBL" id="KRL06279.1"/>
    </source>
</evidence>
<feature type="transmembrane region" description="Helical" evidence="8">
    <location>
        <begin position="106"/>
        <end position="127"/>
    </location>
</feature>
<comment type="subcellular location">
    <subcellularLocation>
        <location evidence="1">Cell membrane</location>
        <topology evidence="1">Multi-pass membrane protein</topology>
    </subcellularLocation>
</comment>
<evidence type="ECO:0000256" key="6">
    <source>
        <dbReference type="ARBA" id="ARBA00022989"/>
    </source>
</evidence>
<reference evidence="9 10" key="1">
    <citation type="journal article" date="2015" name="Genome Announc.">
        <title>Expanding the biotechnology potential of lactobacilli through comparative genomics of 213 strains and associated genera.</title>
        <authorList>
            <person name="Sun Z."/>
            <person name="Harris H.M."/>
            <person name="McCann A."/>
            <person name="Guo C."/>
            <person name="Argimon S."/>
            <person name="Zhang W."/>
            <person name="Yang X."/>
            <person name="Jeffery I.B."/>
            <person name="Cooney J.C."/>
            <person name="Kagawa T.F."/>
            <person name="Liu W."/>
            <person name="Song Y."/>
            <person name="Salvetti E."/>
            <person name="Wrobel A."/>
            <person name="Rasinkangas P."/>
            <person name="Parkhill J."/>
            <person name="Rea M.C."/>
            <person name="O'Sullivan O."/>
            <person name="Ritari J."/>
            <person name="Douillard F.P."/>
            <person name="Paul Ross R."/>
            <person name="Yang R."/>
            <person name="Briner A.E."/>
            <person name="Felis G.E."/>
            <person name="de Vos W.M."/>
            <person name="Barrangou R."/>
            <person name="Klaenhammer T.R."/>
            <person name="Caufield P.W."/>
            <person name="Cui Y."/>
            <person name="Zhang H."/>
            <person name="O'Toole P.W."/>
        </authorList>
    </citation>
    <scope>NUCLEOTIDE SEQUENCE [LARGE SCALE GENOMIC DNA]</scope>
    <source>
        <strain evidence="9 10">DSM 19519</strain>
    </source>
</reference>
<evidence type="ECO:0000313" key="10">
    <source>
        <dbReference type="Proteomes" id="UP000051448"/>
    </source>
</evidence>
<proteinExistence type="inferred from homology"/>
<keyword evidence="5 8" id="KW-0812">Transmembrane</keyword>
<keyword evidence="10" id="KW-1185">Reference proteome</keyword>
<evidence type="ECO:0000256" key="5">
    <source>
        <dbReference type="ARBA" id="ARBA00022692"/>
    </source>
</evidence>
<feature type="transmembrane region" description="Helical" evidence="8">
    <location>
        <begin position="136"/>
        <end position="154"/>
    </location>
</feature>
<dbReference type="InterPro" id="IPR010651">
    <property type="entry name" value="Sugar_transport"/>
</dbReference>
<evidence type="ECO:0000256" key="1">
    <source>
        <dbReference type="ARBA" id="ARBA00004651"/>
    </source>
</evidence>
<protein>
    <submittedName>
        <fullName evidence="9">Sugar transport</fullName>
    </submittedName>
</protein>
<keyword evidence="3" id="KW-0813">Transport</keyword>
<dbReference type="GO" id="GO:0015144">
    <property type="term" value="F:carbohydrate transmembrane transporter activity"/>
    <property type="evidence" value="ECO:0007669"/>
    <property type="project" value="InterPro"/>
</dbReference>
<feature type="transmembrane region" description="Helical" evidence="8">
    <location>
        <begin position="54"/>
        <end position="71"/>
    </location>
</feature>
<sequence>MGATLTSLKDNKVAKENKSDNWSLGVKALALSTLGYVGYAVVVKWTGVDTKAMVLPQALGMVGGASFFAFGKDALQKETYKNMITGLVWGTGNFFMFLAIPMVGLAISYSFSQMGIIISTFGSILLLGEKKTKKELGFITFGSILIIIGGVLLSNI</sequence>
<dbReference type="Pfam" id="PF06800">
    <property type="entry name" value="Sugar_transport"/>
    <property type="match status" value="1"/>
</dbReference>
<dbReference type="AlphaFoldDB" id="A0A0R1MDN7"/>
<evidence type="ECO:0000256" key="8">
    <source>
        <dbReference type="SAM" id="Phobius"/>
    </source>
</evidence>
<comment type="caution">
    <text evidence="9">The sequence shown here is derived from an EMBL/GenBank/DDBJ whole genome shotgun (WGS) entry which is preliminary data.</text>
</comment>
<dbReference type="GO" id="GO:0005886">
    <property type="term" value="C:plasma membrane"/>
    <property type="evidence" value="ECO:0007669"/>
    <property type="project" value="UniProtKB-SubCell"/>
</dbReference>
<dbReference type="Proteomes" id="UP000051448">
    <property type="component" value="Unassembled WGS sequence"/>
</dbReference>
<dbReference type="PATRIC" id="fig|1423759.3.peg.959"/>
<accession>A0A0R1MDN7</accession>
<dbReference type="STRING" id="1423759.FC92_GL000907"/>
<dbReference type="InterPro" id="IPR037185">
    <property type="entry name" value="EmrE-like"/>
</dbReference>
<comment type="similarity">
    <text evidence="2">Belongs to the GRP transporter (TC 2.A.7.5) family.</text>
</comment>